<accession>A0A2T7UEX4</accession>
<dbReference type="Proteomes" id="UP000037507">
    <property type="component" value="Unassembled WGS sequence"/>
</dbReference>
<gene>
    <name evidence="1" type="ORF">H663_009065</name>
</gene>
<name>A0A2T7UEX4_9BURK</name>
<organism evidence="1 2">
    <name type="scientific">Limnohabitans planktonicus II-D5</name>
    <dbReference type="NCBI Taxonomy" id="1293045"/>
    <lineage>
        <taxon>Bacteria</taxon>
        <taxon>Pseudomonadati</taxon>
        <taxon>Pseudomonadota</taxon>
        <taxon>Betaproteobacteria</taxon>
        <taxon>Burkholderiales</taxon>
        <taxon>Comamonadaceae</taxon>
        <taxon>Limnohabitans</taxon>
    </lineage>
</organism>
<comment type="caution">
    <text evidence="1">The sequence shown here is derived from an EMBL/GenBank/DDBJ whole genome shotgun (WGS) entry which is preliminary data.</text>
</comment>
<proteinExistence type="predicted"/>
<evidence type="ECO:0000313" key="2">
    <source>
        <dbReference type="Proteomes" id="UP000037507"/>
    </source>
</evidence>
<dbReference type="AlphaFoldDB" id="A0A2T7UEX4"/>
<evidence type="ECO:0000313" key="1">
    <source>
        <dbReference type="EMBL" id="PVE43158.1"/>
    </source>
</evidence>
<sequence length="80" mass="9242">MLGPLDQRRVKPGVLELSETSLSQRQPYRHVLFKKIEQLIQVHPVCIADLVHLVQVLLYGVIRPTKCVVYNDIVMHRVTI</sequence>
<protein>
    <submittedName>
        <fullName evidence="1">Uncharacterized protein</fullName>
    </submittedName>
</protein>
<dbReference type="EMBL" id="LFYT02000008">
    <property type="protein sequence ID" value="PVE43158.1"/>
    <property type="molecule type" value="Genomic_DNA"/>
</dbReference>
<keyword evidence="2" id="KW-1185">Reference proteome</keyword>
<reference evidence="1" key="1">
    <citation type="submission" date="2017-04" db="EMBL/GenBank/DDBJ databases">
        <title>Unexpected and diverse lifestyles within the genus Limnohabitans.</title>
        <authorList>
            <person name="Kasalicky V."/>
            <person name="Mehrshad M."/>
            <person name="Andrei S.-A."/>
            <person name="Salcher M."/>
            <person name="Kratochvilova H."/>
            <person name="Simek K."/>
            <person name="Ghai R."/>
        </authorList>
    </citation>
    <scope>NUCLEOTIDE SEQUENCE [LARGE SCALE GENOMIC DNA]</scope>
    <source>
        <strain evidence="1">II-D5</strain>
    </source>
</reference>